<dbReference type="GO" id="GO:0004075">
    <property type="term" value="F:biotin carboxylase activity"/>
    <property type="evidence" value="ECO:0007669"/>
    <property type="project" value="UniProtKB-EC"/>
</dbReference>
<name>A0A6I6XRJ3_PSEPU</name>
<evidence type="ECO:0000256" key="3">
    <source>
        <dbReference type="ARBA" id="ARBA00004956"/>
    </source>
</evidence>
<keyword evidence="9" id="KW-0809">Transit peptide</keyword>
<dbReference type="PROSITE" id="PS50968">
    <property type="entry name" value="BIOTINYL_LIPOYL"/>
    <property type="match status" value="1"/>
</dbReference>
<evidence type="ECO:0000259" key="15">
    <source>
        <dbReference type="PROSITE" id="PS50975"/>
    </source>
</evidence>
<dbReference type="SUPFAM" id="SSF51246">
    <property type="entry name" value="Rudiment single hybrid motif"/>
    <property type="match status" value="1"/>
</dbReference>
<comment type="cofactor">
    <cofactor evidence="1">
        <name>biotin</name>
        <dbReference type="ChEBI" id="CHEBI:57586"/>
    </cofactor>
</comment>
<evidence type="ECO:0000259" key="16">
    <source>
        <dbReference type="PROSITE" id="PS50979"/>
    </source>
</evidence>
<evidence type="ECO:0000256" key="6">
    <source>
        <dbReference type="ARBA" id="ARBA00022598"/>
    </source>
</evidence>
<dbReference type="InterPro" id="IPR005482">
    <property type="entry name" value="Biotin_COase_C"/>
</dbReference>
<feature type="domain" description="Biotin carboxylation" evidence="16">
    <location>
        <begin position="5"/>
        <end position="451"/>
    </location>
</feature>
<dbReference type="GO" id="GO:0046872">
    <property type="term" value="F:metal ion binding"/>
    <property type="evidence" value="ECO:0007669"/>
    <property type="project" value="InterPro"/>
</dbReference>
<reference evidence="17 18" key="1">
    <citation type="submission" date="2020-02" db="EMBL/GenBank/DDBJ databases">
        <title>Pseudomonas Putida W5 Complete Genome Assembly.</title>
        <authorList>
            <person name="Yuan Z.-C."/>
            <person name="Shaw G.A."/>
            <person name="Cusano A.D."/>
            <person name="Caddey B.J."/>
            <person name="Weselowski B.J."/>
        </authorList>
    </citation>
    <scope>NUCLEOTIDE SEQUENCE [LARGE SCALE GENOMIC DNA]</scope>
    <source>
        <strain evidence="17 18">W5</strain>
    </source>
</reference>
<dbReference type="RefSeq" id="WP_159413003.1">
    <property type="nucleotide sequence ID" value="NZ_CP026115.2"/>
</dbReference>
<dbReference type="PROSITE" id="PS50975">
    <property type="entry name" value="ATP_GRASP"/>
    <property type="match status" value="1"/>
</dbReference>
<dbReference type="SUPFAM" id="SSF56059">
    <property type="entry name" value="Glutathione synthetase ATP-binding domain-like"/>
    <property type="match status" value="1"/>
</dbReference>
<evidence type="ECO:0000256" key="12">
    <source>
        <dbReference type="ARBA" id="ARBA00048600"/>
    </source>
</evidence>
<dbReference type="InterPro" id="IPR001882">
    <property type="entry name" value="Biotin_BS"/>
</dbReference>
<dbReference type="Pfam" id="PF02786">
    <property type="entry name" value="CPSase_L_D2"/>
    <property type="match status" value="1"/>
</dbReference>
<dbReference type="PROSITE" id="PS00867">
    <property type="entry name" value="CPSASE_2"/>
    <property type="match status" value="1"/>
</dbReference>
<gene>
    <name evidence="17" type="ORF">C2H86_12565</name>
</gene>
<keyword evidence="7 13" id="KW-0547">Nucleotide-binding</keyword>
<evidence type="ECO:0000256" key="11">
    <source>
        <dbReference type="ARBA" id="ARBA00033786"/>
    </source>
</evidence>
<evidence type="ECO:0000256" key="4">
    <source>
        <dbReference type="ARBA" id="ARBA00011750"/>
    </source>
</evidence>
<dbReference type="InterPro" id="IPR050856">
    <property type="entry name" value="Biotin_carboxylase_complex"/>
</dbReference>
<dbReference type="PROSITE" id="PS50979">
    <property type="entry name" value="BC"/>
    <property type="match status" value="1"/>
</dbReference>
<protein>
    <recommendedName>
        <fullName evidence="5">Biotin carboxylase</fullName>
    </recommendedName>
    <alternativeName>
        <fullName evidence="11">Acetyl-coenzyme A carboxylase biotin carboxylase subunit A</fullName>
    </alternativeName>
</protein>
<dbReference type="Gene3D" id="2.40.50.100">
    <property type="match status" value="1"/>
</dbReference>
<dbReference type="SMART" id="SM00878">
    <property type="entry name" value="Biotin_carb_C"/>
    <property type="match status" value="1"/>
</dbReference>
<dbReference type="SUPFAM" id="SSF51230">
    <property type="entry name" value="Single hybrid motif"/>
    <property type="match status" value="1"/>
</dbReference>
<organism evidence="17 18">
    <name type="scientific">Pseudomonas putida</name>
    <name type="common">Arthrobacter siderocapsulatus</name>
    <dbReference type="NCBI Taxonomy" id="303"/>
    <lineage>
        <taxon>Bacteria</taxon>
        <taxon>Pseudomonadati</taxon>
        <taxon>Pseudomonadota</taxon>
        <taxon>Gammaproteobacteria</taxon>
        <taxon>Pseudomonadales</taxon>
        <taxon>Pseudomonadaceae</taxon>
        <taxon>Pseudomonas</taxon>
    </lineage>
</organism>
<evidence type="ECO:0000259" key="14">
    <source>
        <dbReference type="PROSITE" id="PS50968"/>
    </source>
</evidence>
<evidence type="ECO:0000256" key="10">
    <source>
        <dbReference type="ARBA" id="ARBA00023267"/>
    </source>
</evidence>
<dbReference type="AlphaFoldDB" id="A0A6I6XRJ3"/>
<dbReference type="InterPro" id="IPR000089">
    <property type="entry name" value="Biotin_lipoyl"/>
</dbReference>
<dbReference type="CDD" id="cd06850">
    <property type="entry name" value="biotinyl_domain"/>
    <property type="match status" value="1"/>
</dbReference>
<evidence type="ECO:0000313" key="18">
    <source>
        <dbReference type="Proteomes" id="UP000464480"/>
    </source>
</evidence>
<dbReference type="FunFam" id="3.30.470.20:FF:000028">
    <property type="entry name" value="Methylcrotonoyl-CoA carboxylase subunit alpha, mitochondrial"/>
    <property type="match status" value="1"/>
</dbReference>
<evidence type="ECO:0000256" key="13">
    <source>
        <dbReference type="PROSITE-ProRule" id="PRU00409"/>
    </source>
</evidence>
<comment type="subunit">
    <text evidence="4">Acetyl-CoA carboxylase is a heterohexamer of biotin carboxyl carrier protein, biotin carboxylase and the two subunits of carboxyl transferase in a 2:2 complex.</text>
</comment>
<evidence type="ECO:0000256" key="7">
    <source>
        <dbReference type="ARBA" id="ARBA00022741"/>
    </source>
</evidence>
<evidence type="ECO:0000256" key="9">
    <source>
        <dbReference type="ARBA" id="ARBA00022946"/>
    </source>
</evidence>
<dbReference type="PANTHER" id="PTHR18866:SF33">
    <property type="entry name" value="METHYLCROTONOYL-COA CARBOXYLASE SUBUNIT ALPHA, MITOCHONDRIAL-RELATED"/>
    <property type="match status" value="1"/>
</dbReference>
<keyword evidence="6" id="KW-0436">Ligase</keyword>
<proteinExistence type="predicted"/>
<evidence type="ECO:0000313" key="17">
    <source>
        <dbReference type="EMBL" id="QHG68234.1"/>
    </source>
</evidence>
<dbReference type="EMBL" id="CP026115">
    <property type="protein sequence ID" value="QHG68234.1"/>
    <property type="molecule type" value="Genomic_DNA"/>
</dbReference>
<comment type="pathway">
    <text evidence="3">Lipid metabolism; malonyl-CoA biosynthesis; malonyl-CoA from acetyl-CoA: step 1/1.</text>
</comment>
<dbReference type="InterPro" id="IPR011761">
    <property type="entry name" value="ATP-grasp"/>
</dbReference>
<dbReference type="Pfam" id="PF00289">
    <property type="entry name" value="Biotin_carb_N"/>
    <property type="match status" value="1"/>
</dbReference>
<dbReference type="NCBIfam" id="NF006367">
    <property type="entry name" value="PRK08591.1"/>
    <property type="match status" value="1"/>
</dbReference>
<dbReference type="Proteomes" id="UP000464480">
    <property type="component" value="Chromosome"/>
</dbReference>
<dbReference type="Pfam" id="PF00364">
    <property type="entry name" value="Biotin_lipoyl"/>
    <property type="match status" value="1"/>
</dbReference>
<dbReference type="GO" id="GO:0005524">
    <property type="term" value="F:ATP binding"/>
    <property type="evidence" value="ECO:0007669"/>
    <property type="project" value="UniProtKB-UniRule"/>
</dbReference>
<dbReference type="Gene3D" id="3.30.470.20">
    <property type="entry name" value="ATP-grasp fold, B domain"/>
    <property type="match status" value="1"/>
</dbReference>
<dbReference type="Gene3D" id="3.30.700.40">
    <property type="match status" value="1"/>
</dbReference>
<comment type="function">
    <text evidence="2">This protein is a component of the acetyl coenzyme A carboxylase complex; first, biotin carboxylase catalyzes the carboxylation of the carrier protein and then the transcarboxylase transfers the carboxyl group to form malonyl-CoA.</text>
</comment>
<evidence type="ECO:0000256" key="8">
    <source>
        <dbReference type="ARBA" id="ARBA00022840"/>
    </source>
</evidence>
<feature type="domain" description="ATP-grasp" evidence="15">
    <location>
        <begin position="124"/>
        <end position="321"/>
    </location>
</feature>
<dbReference type="FunFam" id="3.40.50.20:FF:000010">
    <property type="entry name" value="Propionyl-CoA carboxylase subunit alpha"/>
    <property type="match status" value="1"/>
</dbReference>
<dbReference type="InterPro" id="IPR011053">
    <property type="entry name" value="Single_hybrid_motif"/>
</dbReference>
<evidence type="ECO:0000256" key="1">
    <source>
        <dbReference type="ARBA" id="ARBA00001953"/>
    </source>
</evidence>
<accession>A0A6I6XRJ3</accession>
<evidence type="ECO:0000256" key="5">
    <source>
        <dbReference type="ARBA" id="ARBA00017242"/>
    </source>
</evidence>
<evidence type="ECO:0000256" key="2">
    <source>
        <dbReference type="ARBA" id="ARBA00003761"/>
    </source>
</evidence>
<dbReference type="InterPro" id="IPR016185">
    <property type="entry name" value="PreATP-grasp_dom_sf"/>
</dbReference>
<dbReference type="SUPFAM" id="SSF52440">
    <property type="entry name" value="PreATP-grasp domain"/>
    <property type="match status" value="1"/>
</dbReference>
<dbReference type="InterPro" id="IPR011054">
    <property type="entry name" value="Rudment_hybrid_motif"/>
</dbReference>
<dbReference type="Pfam" id="PF02785">
    <property type="entry name" value="Biotin_carb_C"/>
    <property type="match status" value="1"/>
</dbReference>
<dbReference type="InterPro" id="IPR005479">
    <property type="entry name" value="CPAse_ATP-bd"/>
</dbReference>
<dbReference type="FunFam" id="2.40.50.100:FF:000003">
    <property type="entry name" value="Acetyl-CoA carboxylase biotin carboxyl carrier protein"/>
    <property type="match status" value="1"/>
</dbReference>
<feature type="domain" description="Lipoyl-binding" evidence="14">
    <location>
        <begin position="554"/>
        <end position="633"/>
    </location>
</feature>
<dbReference type="FunFam" id="3.30.1490.20:FF:000003">
    <property type="entry name" value="acetyl-CoA carboxylase isoform X1"/>
    <property type="match status" value="1"/>
</dbReference>
<comment type="catalytic activity">
    <reaction evidence="12">
        <text>N(6)-biotinyl-L-lysyl-[protein] + hydrogencarbonate + ATP = N(6)-carboxybiotinyl-L-lysyl-[protein] + ADP + phosphate + H(+)</text>
        <dbReference type="Rhea" id="RHEA:13501"/>
        <dbReference type="Rhea" id="RHEA-COMP:10505"/>
        <dbReference type="Rhea" id="RHEA-COMP:10506"/>
        <dbReference type="ChEBI" id="CHEBI:15378"/>
        <dbReference type="ChEBI" id="CHEBI:17544"/>
        <dbReference type="ChEBI" id="CHEBI:30616"/>
        <dbReference type="ChEBI" id="CHEBI:43474"/>
        <dbReference type="ChEBI" id="CHEBI:83144"/>
        <dbReference type="ChEBI" id="CHEBI:83145"/>
        <dbReference type="ChEBI" id="CHEBI:456216"/>
        <dbReference type="EC" id="6.3.4.14"/>
    </reaction>
</comment>
<dbReference type="PROSITE" id="PS00188">
    <property type="entry name" value="BIOTIN"/>
    <property type="match status" value="1"/>
</dbReference>
<keyword evidence="10" id="KW-0092">Biotin</keyword>
<keyword evidence="8 13" id="KW-0067">ATP-binding</keyword>
<dbReference type="PROSITE" id="PS00866">
    <property type="entry name" value="CPSASE_1"/>
    <property type="match status" value="1"/>
</dbReference>
<dbReference type="InterPro" id="IPR011764">
    <property type="entry name" value="Biotin_carboxylation_dom"/>
</dbReference>
<dbReference type="InterPro" id="IPR005481">
    <property type="entry name" value="BC-like_N"/>
</dbReference>
<sequence length="636" mass="69118">MKKRTISTVLIANRGEIACRIIRTAKSLGLTTIAVHSEIDQRARHVREADVAVNLGGAKPSDSYLLMDKIIEAALAKGAQAVHPGYGFLSENATFARRLEEAGLIFLGPPASAIDAMGSKSAAKALMEKAGVPLVPGYHGEAQDAQTFRDAAERIGYPVLLKATAGGGGKGMKVVECESELADALSSAQREAQSAFGDSRMLVEKYVLKPRHVEIQVFADQHGNCLYLHERDCSIQRRHQKVVEEAPAPGLSPELRRAMGESAVRAAQAIGYEGAGTVEFLLDERGEFFFMEMNTRLQVEHPVTEAITGLDLVAWQIRVARGEALPITQEQVPLHGHAIEVRLYAEDPEGGFLPASGHLELYREPATGDGRRVDSGVEEGDEVSPFYDPMVAKLIAWGENREEARQRLLAMLQETLVGGFKTNLAFLQRILAHEAFAAEDLDTGFIERYQADLLPKAVELPEVFWQRAALALMATDPVHVRSDDPDSPWQAGTSWRSGLAATDKVQLVVDGTRRTVEVARGGGQPRSLPVVRKGRTAYVRWGVEWHSVSRFDPIAEADVSTGHQGGLTAPMNGSIVRVLVELGQQVEAGTPLVVLEAMKMEHTIRAPEGGMVTAVYCQEGELLSEGTVLVDLEHAL</sequence>
<dbReference type="PANTHER" id="PTHR18866">
    <property type="entry name" value="CARBOXYLASE:PYRUVATE/ACETYL-COA/PROPIONYL-COA CARBOXYLASE"/>
    <property type="match status" value="1"/>
</dbReference>